<reference evidence="3" key="1">
    <citation type="submission" date="2018-06" db="EMBL/GenBank/DDBJ databases">
        <authorList>
            <person name="Zhirakovskaya E."/>
        </authorList>
    </citation>
    <scope>NUCLEOTIDE SEQUENCE</scope>
</reference>
<dbReference type="Gene3D" id="3.40.50.510">
    <property type="entry name" value="Phosphotransferase system, mannose-type IIA component"/>
    <property type="match status" value="1"/>
</dbReference>
<dbReference type="GO" id="GO:0016740">
    <property type="term" value="F:transferase activity"/>
    <property type="evidence" value="ECO:0007669"/>
    <property type="project" value="UniProtKB-KW"/>
</dbReference>
<dbReference type="PROSITE" id="PS51096">
    <property type="entry name" value="PTS_EIIA_TYPE_4"/>
    <property type="match status" value="1"/>
</dbReference>
<dbReference type="PANTHER" id="PTHR33799">
    <property type="entry name" value="PTS PERMEASE-RELATED-RELATED"/>
    <property type="match status" value="1"/>
</dbReference>
<accession>A0A3B0Z3N8</accession>
<dbReference type="AlphaFoldDB" id="A0A3B0Z3N8"/>
<evidence type="ECO:0000256" key="1">
    <source>
        <dbReference type="ARBA" id="ARBA00022679"/>
    </source>
</evidence>
<dbReference type="EMBL" id="UOFO01000136">
    <property type="protein sequence ID" value="VAW87955.1"/>
    <property type="molecule type" value="Genomic_DNA"/>
</dbReference>
<evidence type="ECO:0000313" key="3">
    <source>
        <dbReference type="EMBL" id="VAW87955.1"/>
    </source>
</evidence>
<keyword evidence="1" id="KW-0808">Transferase</keyword>
<feature type="domain" description="PTS EIIA type-4" evidence="2">
    <location>
        <begin position="2"/>
        <end position="124"/>
    </location>
</feature>
<dbReference type="GO" id="GO:0009401">
    <property type="term" value="P:phosphoenolpyruvate-dependent sugar phosphotransferase system"/>
    <property type="evidence" value="ECO:0007669"/>
    <property type="project" value="InterPro"/>
</dbReference>
<protein>
    <submittedName>
        <fullName evidence="3">PTS system, mannose/fructose/sorbose family, IIA component</fullName>
    </submittedName>
</protein>
<dbReference type="GO" id="GO:0016020">
    <property type="term" value="C:membrane"/>
    <property type="evidence" value="ECO:0007669"/>
    <property type="project" value="InterPro"/>
</dbReference>
<proteinExistence type="predicted"/>
<name>A0A3B0Z3N8_9ZZZZ</name>
<sequence length="131" mass="14286">MRVGVLLITHEDVGAALLETATSTLGMCPLNTLAIGVKRSDDPHDVLKIARSLVNEVDCGDGILVLTDMYGSTPSNIANLLLDDKRIKTIAGLNLPMLIRLFNYPRLSRDKLLEKAVDGGREGVLSWERES</sequence>
<dbReference type="SUPFAM" id="SSF53062">
    <property type="entry name" value="PTS system fructose IIA component-like"/>
    <property type="match status" value="1"/>
</dbReference>
<gene>
    <name evidence="3" type="ORF">MNBD_GAMMA16-492</name>
</gene>
<dbReference type="InterPro" id="IPR051471">
    <property type="entry name" value="Bacterial_PTS_sugar_comp"/>
</dbReference>
<dbReference type="InterPro" id="IPR036662">
    <property type="entry name" value="PTS_EIIA_man-typ_sf"/>
</dbReference>
<dbReference type="InterPro" id="IPR004701">
    <property type="entry name" value="PTS_EIIA_man-typ"/>
</dbReference>
<dbReference type="PANTHER" id="PTHR33799:SF1">
    <property type="entry name" value="PTS SYSTEM MANNOSE-SPECIFIC EIIAB COMPONENT-RELATED"/>
    <property type="match status" value="1"/>
</dbReference>
<organism evidence="3">
    <name type="scientific">hydrothermal vent metagenome</name>
    <dbReference type="NCBI Taxonomy" id="652676"/>
    <lineage>
        <taxon>unclassified sequences</taxon>
        <taxon>metagenomes</taxon>
        <taxon>ecological metagenomes</taxon>
    </lineage>
</organism>
<evidence type="ECO:0000259" key="2">
    <source>
        <dbReference type="PROSITE" id="PS51096"/>
    </source>
</evidence>
<dbReference type="Pfam" id="PF03610">
    <property type="entry name" value="EIIA-man"/>
    <property type="match status" value="1"/>
</dbReference>